<dbReference type="Pfam" id="PF14765">
    <property type="entry name" value="PS-DH"/>
    <property type="match status" value="3"/>
</dbReference>
<evidence type="ECO:0000259" key="11">
    <source>
        <dbReference type="PROSITE" id="PS50075"/>
    </source>
</evidence>
<evidence type="ECO:0000313" key="15">
    <source>
        <dbReference type="Proteomes" id="UP000279275"/>
    </source>
</evidence>
<dbReference type="PROSITE" id="PS52019">
    <property type="entry name" value="PKS_MFAS_DH"/>
    <property type="match status" value="3"/>
</dbReference>
<keyword evidence="6" id="KW-0443">Lipid metabolism</keyword>
<dbReference type="SMART" id="SM00825">
    <property type="entry name" value="PKS_KS"/>
    <property type="match status" value="3"/>
</dbReference>
<dbReference type="FunFam" id="1.10.1200.10:FF:000007">
    <property type="entry name" value="Probable polyketide synthase pks17"/>
    <property type="match status" value="3"/>
</dbReference>
<dbReference type="SMART" id="SM00826">
    <property type="entry name" value="PKS_DH"/>
    <property type="match status" value="3"/>
</dbReference>
<dbReference type="InterPro" id="IPR013968">
    <property type="entry name" value="PKS_KR"/>
</dbReference>
<dbReference type="Pfam" id="PF16197">
    <property type="entry name" value="KAsynt_C_assoc"/>
    <property type="match status" value="3"/>
</dbReference>
<dbReference type="InterPro" id="IPR001227">
    <property type="entry name" value="Ac_transferase_dom_sf"/>
</dbReference>
<dbReference type="CDD" id="cd08956">
    <property type="entry name" value="KR_3_FAS_SDR_x"/>
    <property type="match status" value="3"/>
</dbReference>
<dbReference type="InterPro" id="IPR032821">
    <property type="entry name" value="PKS_assoc"/>
</dbReference>
<dbReference type="EMBL" id="RFFH01000005">
    <property type="protein sequence ID" value="RMI32140.1"/>
    <property type="molecule type" value="Genomic_DNA"/>
</dbReference>
<dbReference type="SUPFAM" id="SSF52151">
    <property type="entry name" value="FabD/lysophospholipase-like"/>
    <property type="match status" value="3"/>
</dbReference>
<evidence type="ECO:0000259" key="12">
    <source>
        <dbReference type="PROSITE" id="PS52004"/>
    </source>
</evidence>
<feature type="region of interest" description="N-terminal hotdog fold" evidence="9">
    <location>
        <begin position="4401"/>
        <end position="4527"/>
    </location>
</feature>
<feature type="region of interest" description="N-terminal hotdog fold" evidence="9">
    <location>
        <begin position="951"/>
        <end position="1074"/>
    </location>
</feature>
<evidence type="ECO:0000256" key="9">
    <source>
        <dbReference type="PROSITE-ProRule" id="PRU01363"/>
    </source>
</evidence>
<dbReference type="SUPFAM" id="SSF51735">
    <property type="entry name" value="NAD(P)-binding Rossmann-fold domains"/>
    <property type="match status" value="6"/>
</dbReference>
<dbReference type="InterPro" id="IPR014043">
    <property type="entry name" value="Acyl_transferase_dom"/>
</dbReference>
<feature type="region of interest" description="C-terminal hotdog fold" evidence="9">
    <location>
        <begin position="1086"/>
        <end position="1240"/>
    </location>
</feature>
<organism evidence="14 15">
    <name type="scientific">Nocardia stercoris</name>
    <dbReference type="NCBI Taxonomy" id="2483361"/>
    <lineage>
        <taxon>Bacteria</taxon>
        <taxon>Bacillati</taxon>
        <taxon>Actinomycetota</taxon>
        <taxon>Actinomycetes</taxon>
        <taxon>Mycobacteriales</taxon>
        <taxon>Nocardiaceae</taxon>
        <taxon>Nocardia</taxon>
    </lineage>
</organism>
<dbReference type="SMART" id="SM01294">
    <property type="entry name" value="PKS_PP_betabranch"/>
    <property type="match status" value="2"/>
</dbReference>
<dbReference type="InterPro" id="IPR049551">
    <property type="entry name" value="PKS_DH_C"/>
</dbReference>
<dbReference type="Pfam" id="PF00109">
    <property type="entry name" value="ketoacyl-synt"/>
    <property type="match status" value="3"/>
</dbReference>
<dbReference type="SMART" id="SM00822">
    <property type="entry name" value="PKS_KR"/>
    <property type="match status" value="3"/>
</dbReference>
<dbReference type="InterPro" id="IPR016039">
    <property type="entry name" value="Thiolase-like"/>
</dbReference>
<dbReference type="Gene3D" id="3.40.366.10">
    <property type="entry name" value="Malonyl-Coenzyme A Acyl Carrier Protein, domain 2"/>
    <property type="match status" value="3"/>
</dbReference>
<feature type="domain" description="Ketosynthase family 3 (KS3)" evidence="12">
    <location>
        <begin position="37"/>
        <end position="464"/>
    </location>
</feature>
<dbReference type="Pfam" id="PF00550">
    <property type="entry name" value="PP-binding"/>
    <property type="match status" value="3"/>
</dbReference>
<feature type="domain" description="PKS/mFAS DH" evidence="13">
    <location>
        <begin position="951"/>
        <end position="1240"/>
    </location>
</feature>
<dbReference type="FunFam" id="3.40.366.10:FF:000002">
    <property type="entry name" value="Probable polyketide synthase 2"/>
    <property type="match status" value="3"/>
</dbReference>
<feature type="active site" description="Proton donor; for dehydratase activity" evidence="9">
    <location>
        <position position="2868"/>
    </location>
</feature>
<keyword evidence="3" id="KW-0597">Phosphoprotein</keyword>
<feature type="region of interest" description="Disordered" evidence="10">
    <location>
        <begin position="5240"/>
        <end position="5260"/>
    </location>
</feature>
<keyword evidence="7" id="KW-0511">Multifunctional enzyme</keyword>
<feature type="active site" description="Proton donor; for dehydratase activity" evidence="9">
    <location>
        <position position="1147"/>
    </location>
</feature>
<dbReference type="InterPro" id="IPR049900">
    <property type="entry name" value="PKS_mFAS_DH"/>
</dbReference>
<dbReference type="InterPro" id="IPR018201">
    <property type="entry name" value="Ketoacyl_synth_AS"/>
</dbReference>
<protein>
    <submittedName>
        <fullName evidence="14">SDR family NAD(P)-dependent oxidoreductase</fullName>
    </submittedName>
</protein>
<feature type="domain" description="PKS/mFAS DH" evidence="13">
    <location>
        <begin position="4401"/>
        <end position="4677"/>
    </location>
</feature>
<dbReference type="Pfam" id="PF08659">
    <property type="entry name" value="KR"/>
    <property type="match status" value="3"/>
</dbReference>
<dbReference type="GO" id="GO:0006633">
    <property type="term" value="P:fatty acid biosynthetic process"/>
    <property type="evidence" value="ECO:0007669"/>
    <property type="project" value="InterPro"/>
</dbReference>
<dbReference type="Pfam" id="PF02801">
    <property type="entry name" value="Ketoacyl-synt_C"/>
    <property type="match status" value="3"/>
</dbReference>
<dbReference type="Gene3D" id="3.40.47.10">
    <property type="match status" value="3"/>
</dbReference>
<dbReference type="FunFam" id="3.40.47.10:FF:000019">
    <property type="entry name" value="Polyketide synthase type I"/>
    <property type="match status" value="3"/>
</dbReference>
<feature type="active site" description="Proton donor; for dehydratase activity" evidence="9">
    <location>
        <position position="4598"/>
    </location>
</feature>
<feature type="active site" description="Proton acceptor; for dehydratase activity" evidence="9">
    <location>
        <position position="4433"/>
    </location>
</feature>
<dbReference type="InterPro" id="IPR055123">
    <property type="entry name" value="SpnB-like_Rossmann"/>
</dbReference>
<dbReference type="Gene3D" id="1.10.1200.10">
    <property type="entry name" value="ACP-like"/>
    <property type="match status" value="3"/>
</dbReference>
<dbReference type="OrthoDB" id="4516163at2"/>
<evidence type="ECO:0000259" key="13">
    <source>
        <dbReference type="PROSITE" id="PS52019"/>
    </source>
</evidence>
<dbReference type="InterPro" id="IPR016035">
    <property type="entry name" value="Acyl_Trfase/lysoPLipase"/>
</dbReference>
<dbReference type="SMART" id="SM00827">
    <property type="entry name" value="PKS_AT"/>
    <property type="match status" value="3"/>
</dbReference>
<dbReference type="SMART" id="SM00823">
    <property type="entry name" value="PKS_PP"/>
    <property type="match status" value="3"/>
</dbReference>
<dbReference type="SUPFAM" id="SSF55048">
    <property type="entry name" value="Probable ACP-binding domain of malonyl-CoA ACP transacylase"/>
    <property type="match status" value="3"/>
</dbReference>
<dbReference type="CDD" id="cd00833">
    <property type="entry name" value="PKS"/>
    <property type="match status" value="3"/>
</dbReference>
<dbReference type="PROSITE" id="PS52004">
    <property type="entry name" value="KS3_2"/>
    <property type="match status" value="3"/>
</dbReference>
<evidence type="ECO:0000313" key="14">
    <source>
        <dbReference type="EMBL" id="RMI32140.1"/>
    </source>
</evidence>
<dbReference type="PANTHER" id="PTHR43775">
    <property type="entry name" value="FATTY ACID SYNTHASE"/>
    <property type="match status" value="1"/>
</dbReference>
<evidence type="ECO:0000256" key="1">
    <source>
        <dbReference type="ARBA" id="ARBA00005189"/>
    </source>
</evidence>
<feature type="region of interest" description="C-terminal hotdog fold" evidence="9">
    <location>
        <begin position="2809"/>
        <end position="2943"/>
    </location>
</feature>
<dbReference type="InterPro" id="IPR020841">
    <property type="entry name" value="PKS_Beta-ketoAc_synthase_dom"/>
</dbReference>
<feature type="active site" description="Proton acceptor; for dehydratase activity" evidence="9">
    <location>
        <position position="983"/>
    </location>
</feature>
<feature type="region of interest" description="N-terminal hotdog fold" evidence="9">
    <location>
        <begin position="2672"/>
        <end position="2794"/>
    </location>
</feature>
<dbReference type="Pfam" id="PF21089">
    <property type="entry name" value="PKS_DH_N"/>
    <property type="match status" value="3"/>
</dbReference>
<dbReference type="PROSITE" id="PS50075">
    <property type="entry name" value="CARRIER"/>
    <property type="match status" value="3"/>
</dbReference>
<evidence type="ECO:0000256" key="2">
    <source>
        <dbReference type="ARBA" id="ARBA00022450"/>
    </source>
</evidence>
<dbReference type="SUPFAM" id="SSF53901">
    <property type="entry name" value="Thiolase-like"/>
    <property type="match status" value="3"/>
</dbReference>
<keyword evidence="8" id="KW-0012">Acyltransferase</keyword>
<dbReference type="InterPro" id="IPR050091">
    <property type="entry name" value="PKS_NRPS_Biosynth_Enz"/>
</dbReference>
<dbReference type="InterPro" id="IPR057326">
    <property type="entry name" value="KR_dom"/>
</dbReference>
<reference evidence="14 15" key="1">
    <citation type="submission" date="2018-10" db="EMBL/GenBank/DDBJ databases">
        <title>Isolation from cow dung.</title>
        <authorList>
            <person name="Ling L."/>
        </authorList>
    </citation>
    <scope>NUCLEOTIDE SEQUENCE [LARGE SCALE GENOMIC DNA]</scope>
    <source>
        <strain evidence="14 15">NEAU-LL90</strain>
    </source>
</reference>
<dbReference type="PANTHER" id="PTHR43775:SF51">
    <property type="entry name" value="INACTIVE PHENOLPHTHIOCEROL SYNTHESIS POLYKETIDE SYNTHASE TYPE I PKS1-RELATED"/>
    <property type="match status" value="1"/>
</dbReference>
<dbReference type="Gene3D" id="3.40.50.720">
    <property type="entry name" value="NAD(P)-binding Rossmann-like Domain"/>
    <property type="match status" value="3"/>
</dbReference>
<dbReference type="InterPro" id="IPR014031">
    <property type="entry name" value="Ketoacyl_synth_C"/>
</dbReference>
<feature type="domain" description="PKS/mFAS DH" evidence="13">
    <location>
        <begin position="2672"/>
        <end position="2943"/>
    </location>
</feature>
<dbReference type="InterPro" id="IPR042104">
    <property type="entry name" value="PKS_dehydratase_sf"/>
</dbReference>
<comment type="caution">
    <text evidence="14">The sequence shown here is derived from an EMBL/GenBank/DDBJ whole genome shotgun (WGS) entry which is preliminary data.</text>
</comment>
<dbReference type="InterPro" id="IPR020807">
    <property type="entry name" value="PKS_DH"/>
</dbReference>
<dbReference type="RefSeq" id="WP_122188481.1">
    <property type="nucleotide sequence ID" value="NZ_RFFH01000005.1"/>
</dbReference>
<feature type="domain" description="Carrier" evidence="11">
    <location>
        <begin position="5119"/>
        <end position="5194"/>
    </location>
</feature>
<feature type="domain" description="Ketosynthase family 3 (KS3)" evidence="12">
    <location>
        <begin position="1792"/>
        <end position="2204"/>
    </location>
</feature>
<dbReference type="InterPro" id="IPR009081">
    <property type="entry name" value="PP-bd_ACP"/>
</dbReference>
<evidence type="ECO:0000256" key="5">
    <source>
        <dbReference type="ARBA" id="ARBA00022832"/>
    </source>
</evidence>
<feature type="domain" description="Carrier" evidence="11">
    <location>
        <begin position="3417"/>
        <end position="3492"/>
    </location>
</feature>
<dbReference type="InterPro" id="IPR036291">
    <property type="entry name" value="NAD(P)-bd_dom_sf"/>
</dbReference>
<gene>
    <name evidence="14" type="ORF">EBN03_14105</name>
</gene>
<evidence type="ECO:0000256" key="3">
    <source>
        <dbReference type="ARBA" id="ARBA00022553"/>
    </source>
</evidence>
<dbReference type="InterPro" id="IPR006162">
    <property type="entry name" value="Ppantetheine_attach_site"/>
</dbReference>
<dbReference type="GO" id="GO:0031177">
    <property type="term" value="F:phosphopantetheine binding"/>
    <property type="evidence" value="ECO:0007669"/>
    <property type="project" value="InterPro"/>
</dbReference>
<dbReference type="PROSITE" id="PS00606">
    <property type="entry name" value="KS3_1"/>
    <property type="match status" value="3"/>
</dbReference>
<evidence type="ECO:0000256" key="7">
    <source>
        <dbReference type="ARBA" id="ARBA00023268"/>
    </source>
</evidence>
<keyword evidence="5" id="KW-0276">Fatty acid metabolism</keyword>
<accession>A0A3M2L5Z9</accession>
<dbReference type="InterPro" id="IPR016036">
    <property type="entry name" value="Malonyl_transacylase_ACP-bd"/>
</dbReference>
<feature type="active site" description="Proton acceptor; for dehydratase activity" evidence="9">
    <location>
        <position position="2704"/>
    </location>
</feature>
<comment type="pathway">
    <text evidence="1">Lipid metabolism.</text>
</comment>
<keyword evidence="2" id="KW-0596">Phosphopantetheine</keyword>
<dbReference type="GO" id="GO:0004315">
    <property type="term" value="F:3-oxoacyl-[acyl-carrier-protein] synthase activity"/>
    <property type="evidence" value="ECO:0007669"/>
    <property type="project" value="InterPro"/>
</dbReference>
<proteinExistence type="predicted"/>
<feature type="region of interest" description="C-terminal hotdog fold" evidence="9">
    <location>
        <begin position="4539"/>
        <end position="4677"/>
    </location>
</feature>
<keyword evidence="4" id="KW-0808">Transferase</keyword>
<evidence type="ECO:0000256" key="8">
    <source>
        <dbReference type="ARBA" id="ARBA00023315"/>
    </source>
</evidence>
<name>A0A3M2L5Z9_9NOCA</name>
<evidence type="ECO:0000256" key="6">
    <source>
        <dbReference type="ARBA" id="ARBA00023098"/>
    </source>
</evidence>
<feature type="domain" description="Ketosynthase family 3 (KS3)" evidence="12">
    <location>
        <begin position="3510"/>
        <end position="3927"/>
    </location>
</feature>
<dbReference type="PROSITE" id="PS00012">
    <property type="entry name" value="PHOSPHOPANTETHEINE"/>
    <property type="match status" value="1"/>
</dbReference>
<dbReference type="SUPFAM" id="SSF47336">
    <property type="entry name" value="ACP-like"/>
    <property type="match status" value="3"/>
</dbReference>
<dbReference type="Pfam" id="PF22953">
    <property type="entry name" value="SpnB_Rossmann"/>
    <property type="match status" value="3"/>
</dbReference>
<dbReference type="Pfam" id="PF00698">
    <property type="entry name" value="Acyl_transf_1"/>
    <property type="match status" value="3"/>
</dbReference>
<keyword evidence="15" id="KW-1185">Reference proteome</keyword>
<dbReference type="InterPro" id="IPR036736">
    <property type="entry name" value="ACP-like_sf"/>
</dbReference>
<dbReference type="GO" id="GO:0004312">
    <property type="term" value="F:fatty acid synthase activity"/>
    <property type="evidence" value="ECO:0007669"/>
    <property type="project" value="TreeGrafter"/>
</dbReference>
<sequence length="5277" mass="548149">MTNPSSNEERLSRYLRKVTGDLRTANKRIQQLEEQAGEPLAIIGMSCRYPGGADTPDRLWDLVAAGTDAIGPFPTDRGWDLERLFDTDPDVPGTVYAREGGFLHAAADFDAGFFGLGPRTAEAMDPQQRLFLEASWEALEDAGIDPVSLRDSDTGVYAGVIHFDYGRRVGAPGHSAESEGNAHPGVSASILSGRVSFSLGFKGPALSVDTACSSSLVALHLAGQALRRGEISLALVGGVTVMSDPAQLISFARQRALSPDGRCRAFGAAADGTGFSDGLGILVVERLSDARRHGHPILAVVRGSAVNQDGTSSRLTAPNGPAQEKVITQALADAGLTPADIDAVEAHGTGTQLGDPIEARALIATYGRDRVGEPLRIGSLKSNIGHTSAAAGVGGVIKMVQALRHETLPATLHVDTPTPHVDWSAGSVRLLTSAEPWAAGERVRRAGVSSFGASGTNVHVILEEAPAPVEPTAAGADEPDAGVAAVTSEIAVLPLSAKTEDGVRAQAAKLLDWVRERPGLTVGDLGYSLVTGRSRLEWRAAVVAADRDAMLAGLTELAEHGSAGDGVTGRAVTRQTAFLCTGQGAQRAGMGRELYEAFPVFAAALDELCAQFDPLLGVSLRQLMFTGRAAGDGPDDAETLHRTEFTQPALFAYEVALYRLLESFGVTPDALLGHSIGELAAAYLAGVWSLPDACRLVAARGRLMGRLPAGGAMLAIAASEDEVRALLANEAGRLAIAAVNSPVAVVVSGDEAAVTALAQRCVERGRQTSRLRVSHAFHSHLMDPMLAEFAAVAGSVTYQRPKVPLVSNLSGRMAGDEMLEPAYWVRHVREAVRFAHGVDTLVASGIRRFLEIGPDAALTAMTRQCLPEDVESQAAVLAGARRGRGEVEQFVTCLAHAYAVGTEVTWTALFAGRPVARVPLPTYAFQRRRYWIDPVGGNAGVEAAGLGAVQHPLLGAVVSAPESGTVLLTGRLSLATQPWLADHVIGGVALLPGTGFAELVLRAGIEVGCPVIEELTLQAPLPLPAAGGTQVQVVVGGHEQGQRPVAVYSRGEHDQDDEWVVHARGMLTVAGGASEPRAEAWPPAAATEIEVAAAYSSLFARGYEYGPAFRRVRALWRRGAEVFAEIAAEADSGVHVEGFGIHPALLDAALHAGYLAGASEGYAGQLDSPFTGTAGQVALPFAWDTVELHATEAAVLRVRLTPTGSSVSVRVADEYGQPVLSGSVTARPMPLAQLLATASGGVVDPVLELVWSPATAEQPAIDIEVGRWDELDDAAPIPPVVLVEAGTGRRDTGGTDVVSGTRDEIARILAVLQEWSAQERFAAGTLLIATSGAVALTGEELTDLPGAAVWGLVRAAQAEEPGRIILVDTDTGLDEHLASTVLAVGEPQVVVRGGSTHTARLVRPTDEPTDSSDDAAAFGAGTVLITGGTGGLGAVLARHVVTEHGVRSLLLASRSGPRAEGAAALCADLERLGAQVRVVACDVADAAAVAELITEVPIERPLTGVIHAAGVLDDATIASLTPQRMNAVLAPKAEAAWYLHEATTDANLAAFVVFSSVSGTLGGPGQGNYAAANTFLDALVAHRRARGLAGRSLAWGPWARSRGMTAHLQESDVARMSRGGFTALTDEQALRGWAAALRRNAPHTVIATVDTAALRARAEAGLLPAVLRELAPAARHRAAMSSPVSGLRQRLSGLDRERQRQLVFDTVRTQIAAVRGDDSVSAIEPGHTFGDLGFDSLSAVELRNRLKTATGLSLPAAVIFDYPTPRALAEHLADELAGTAKDTAVTAKVVADEPIAIVGMACRYPGGVTSPEDLWRLVFDGVDATSEFPGNRGWDTERIYDPTGEKPNTTYTRAGGFLHSAGEFDPAFFGISPNEAASMDPQQFLLLETSWEALERAGIDPATLRGSATGVFAGMMYHDYPANANSGSIASGRVSYVLGLEGPSVTVDTACSSSLVAMHLAGQSLRSGESDLALAGGVAVMATPEVFVEFSRQRGLAPDGRSKSFADAADGVAWSEGAGVLVLERLSDARRNGHEVLAVIAGSAVNQDGASNGLTAPNGPSQRRVIRQALANAGIAPSEVDAVEAHGTGTTLGDPIEAQALLDTYGRERAADRPLWLGSLKSNIGHAQAAAGVGGVIKMVMAMRHGVLPRTLHVDRPSSKVDWSAGHVELLTEPVAWPDVDRPRRAGVSSFGISGTNAHVVIEQAAQPVRAPGAGDAVAAVVPWVISARSDAALADQAGRLVAAVVERELDPADVGFSLATTRGVFEHRAVVFGDNRSALLSGTRALAAGAQSAGVVSGRVVAGSTGMVFSGQGAQWAGMADELRRAYPVFAEHFDAIVAEVDPLLGQPDSLRTALAAADLVDRTVYAQAGLFAFEVALYRLLESWGVRPDMVAGHSIGEVAAAHVAGVLSLTDACVLVAARGRLMQDLPGGGAMVAVGASQAEVAPLLTAGVSIAAVNGPSSVVVSGIEDEVGAVIETCVERGWRTHRLRVSHAFHSALMEPMLAEFASAIEGLTFAEPVIPLVSTVTGAVVTGEMTDPRYWAGQVRGTVRFADAVAVMADSGVSRFAEIGPDAALTPMVAQIAPGGVALARRDRADAATVLTGLAGLFVSGAEVDWAALCAGSSARRIDLPTYAFQYERYWLDARKQLAQSWLGTELGGVADAGLETVDHPLLGAVVSHPDSGQVSFTGRWSLDAVQWLADHSVYGTVLLPGTGFVELAAHVGGLLGCEVVDELVLHTPLTLPAAGSVAVQVVVAGADDAGRRRLRVHSRQAADGPWLLHAEGALAVDTSGPHHAEVDLATWPPVGAQPLDVDGAYDDLLALGYGYGPFFQGLRAAWRRGDELFAEVALPDPQDANGFGIHPALFDAALHAGILHGRKAGEAVLPFAWNRVVLHSSGAATVRVRSVPAGDDFAIQIADEQGRPVVSVGALVSRPVPVERLRTGRVPDALFAVEWVAAPPSSDSVEPDRIAILGAGRGDTGSIRHYHDLAALIAELDKAADPIVPDVVLLECPRHDGSPTAAARRVLGGVLDTVQRWLAETRFAASRLVLLTEHAVAVNDSEFLALDQAPVWGLLRAAQAEHPGRFQLLDVAPGGSVTADTLAATTGEPEAAVRGSTVLVPRLTRRAPGTRAEPIESGTVLVTGGTGGLGAVLARHLVTECGVRHLLLTSRRGLDAPGATAVRDELAALGAEVTVAACDVSDRPALTALLAGVSAAHPLVGVVHAAGIADNGVIESMSAERIDSVFRPKADAAWHLHELTRDIPLSLFVLLSSAGGLVLAAGQANYAAANVFLDALAAHRHALGLPATALDYGMWERSSGLGAELSEDDFDRMRRQGFPPLTEPEGLALFDAAVAAGSPQLVALRIDPAVLRTRGEQIPPLVRGLVPAPPRRREPTSAGQALLRRLAGLPEADRDSALVDFVRTVAAGILGHASDAGVAPQQAFQQLGFDSLSAIEFRNRLDTATGLRLPATLIFDYPTPQAVAEFIGAQLTGTAAVEERAVRRVRADDEPIAVVAMACRYPGGVASPEDLWRLVVEGGDATGDMPVDRGWDLEGIYDPEPGKAGKTYTRSGGFLYPAAEFDADFFGISPNEATMMDPQQRLLLEVSWEAFERAGVDPAALRGSSTGVFTGLMYHDYARATGTGSGSAGSLVSGRVSYVFGLEGPSVTVDTACSSSLVALHLAGQSLRSGECDLALAGGAAVMGTPDMFLEFGRQRGLSPDGRCKSFSDTADGVGWAEGVGVLVLERLSDARRNGHEVLAVIAGSAVNQDGASNGLAAPNGPSQRRVIRQALANAGLTPVDVDAVEAHGTGTTLGDPIEAQALLATYGQERAADRPLWLGSLKSNIGHAQAAAGVGGVIKMVMAMRHGVLPRTLHADLPSTKVDWTAGHVRLLTEAVPWPEVGRARRAGVSSFGISGTNAHVIVEQAPMPESTATQHPARAIPAGGLLPWVLSARTGAALAAQAARLSAQVDVPTSPMAELDPVDVGFSLASTRSVFTHRAVVLAGDRADLTAGVHAVAAGADAPGVVSGNAVAGSTAVVFSGQGAQWAGMATELRKAHPVFADHFDAIVDELDPLLAQPVSLGEALTSEELVDRTVFAQAGLFAFEVALFRLLESWGLRADVVAGHSIGEVAAAHVAGVLSRTDACVLVAARGRLMQALPPGGAMVAIGAAESDVLPLLSGEVSVAAVNGPSSVVIAGAADAVAAVAGACAQKGWRTNRLRVSHAFHSALMEPMVADFITAIENVTFGRPSIALVSTVTGARVGDGMCDPSYWAGQVRETVRFADAVATMADSGVSRFAEIGPDAVLTPMIVQTLDGEHPATVVPLARRGKADAVSVADGAARLFVSGADLDWAAWYDGTGARRIPLPTYAFQRHRYWMPEGSTGRGDARSMGLATTGHPLVPTVIAQPDTGGVILTGRLSVQTHPWLADHGVLGTMLFPGAGLVEIALRAGSQVSLSTLANFVLHAPLVLPEAGGVAVRGVVGAEDETGHRLVRIYSCPEGESDRASSWTLHAEGTLTAGAAAEAADLTAWPPIGAQPLPVGGVYDDLRAGGYEYGPSFQGLRAAWRRGDEVFAEVALADPREAAEYGLHPALLDSALHALLIGDAGHADAPGPALPFEWSGVTVHAPGADVLRVRATRVGDRTVRVDLADPTGAPVATVRRLAARPIDTVQLAALASTVDNALYQVDWIPMSVSDSEIHSVSWADLGDEVPDAVVLDAPAGNDPDAVRAATHAVLHVLRTWMADPRSGRSALVIRTSGAVSVAGQDITNLAGAAVAGLVRSAQAESAGRIVLMDTDSDVAGPLGGILASGEPQVAVRGGRVHSARLVAATTTPAPSVAFGPDETVLVTGASGFLGGLFARHLVNTHGVRHLLLLSRRGESAPGAAELAAELRAGGAEIDFVVCDVADRAALAEILSAVPANRPLTGVLHTAGVLDDGAVASLTPDRMDAVLRPKVDAALHLHELTAELPLKAFVLFSSAAGALGSPGQGNYAAANACLDAVATHRRASGRRGQSLAWGLWSGGGMGAELGDVDRRRMARSGMLPLSAEHGLALFDAAVEIDTAAPVLARLDRVGLRGAGFATALLSGLVPPRPVSAAPAALRARLAGIPEGERLGVLVDVVRDQVAAVLGHRNAKAVAADRAFNELGFDSITAVEFRNALQTATGLPLPATLVFDYPSPEVLAEHLAEEFAGDHRPDASASVSEDEIRSALQTISLTQLREAGLLEALVRLAHGQRRPGEAAARAETAEDSADESIDELDIDDLINLAYNSED</sequence>
<dbReference type="InterPro" id="IPR014030">
    <property type="entry name" value="Ketoacyl_synth_N"/>
</dbReference>
<dbReference type="InterPro" id="IPR020806">
    <property type="entry name" value="PKS_PP-bd"/>
</dbReference>
<evidence type="ECO:0000256" key="4">
    <source>
        <dbReference type="ARBA" id="ARBA00022679"/>
    </source>
</evidence>
<dbReference type="Gene3D" id="3.30.70.3290">
    <property type="match status" value="3"/>
</dbReference>
<dbReference type="InterPro" id="IPR049552">
    <property type="entry name" value="PKS_DH_N"/>
</dbReference>
<dbReference type="Gene3D" id="3.10.129.110">
    <property type="entry name" value="Polyketide synthase dehydratase"/>
    <property type="match status" value="3"/>
</dbReference>
<feature type="domain" description="Carrier" evidence="11">
    <location>
        <begin position="1701"/>
        <end position="1776"/>
    </location>
</feature>
<dbReference type="Proteomes" id="UP000279275">
    <property type="component" value="Unassembled WGS sequence"/>
</dbReference>
<evidence type="ECO:0000256" key="10">
    <source>
        <dbReference type="SAM" id="MobiDB-lite"/>
    </source>
</evidence>